<keyword evidence="9" id="KW-1185">Reference proteome</keyword>
<evidence type="ECO:0000256" key="5">
    <source>
        <dbReference type="PROSITE-ProRule" id="PRU00473"/>
    </source>
</evidence>
<comment type="caution">
    <text evidence="8">The sequence shown here is derived from an EMBL/GenBank/DDBJ whole genome shotgun (WGS) entry which is preliminary data.</text>
</comment>
<dbReference type="SUPFAM" id="SSF49478">
    <property type="entry name" value="Cna protein B-type domain"/>
    <property type="match status" value="1"/>
</dbReference>
<dbReference type="InterPro" id="IPR036737">
    <property type="entry name" value="OmpA-like_sf"/>
</dbReference>
<dbReference type="EMBL" id="JAAGNZ010000001">
    <property type="protein sequence ID" value="NEU66019.1"/>
    <property type="molecule type" value="Genomic_DNA"/>
</dbReference>
<dbReference type="InterPro" id="IPR011990">
    <property type="entry name" value="TPR-like_helical_dom_sf"/>
</dbReference>
<name>A0A6M0ICS9_9BACT</name>
<dbReference type="InterPro" id="IPR019734">
    <property type="entry name" value="TPR_rpt"/>
</dbReference>
<dbReference type="InterPro" id="IPR006664">
    <property type="entry name" value="OMP_bac"/>
</dbReference>
<feature type="repeat" description="TPR" evidence="4">
    <location>
        <begin position="96"/>
        <end position="129"/>
    </location>
</feature>
<dbReference type="SUPFAM" id="SSF103088">
    <property type="entry name" value="OmpA-like"/>
    <property type="match status" value="1"/>
</dbReference>
<dbReference type="Gene3D" id="1.25.40.10">
    <property type="entry name" value="Tetratricopeptide repeat domain"/>
    <property type="match status" value="1"/>
</dbReference>
<dbReference type="PROSITE" id="PS51123">
    <property type="entry name" value="OMPA_2"/>
    <property type="match status" value="1"/>
</dbReference>
<proteinExistence type="predicted"/>
<dbReference type="PANTHER" id="PTHR30329">
    <property type="entry name" value="STATOR ELEMENT OF FLAGELLAR MOTOR COMPLEX"/>
    <property type="match status" value="1"/>
</dbReference>
<dbReference type="InterPro" id="IPR011042">
    <property type="entry name" value="6-blade_b-propeller_TolB-like"/>
</dbReference>
<evidence type="ECO:0000256" key="4">
    <source>
        <dbReference type="PROSITE-ProRule" id="PRU00339"/>
    </source>
</evidence>
<accession>A0A6M0ICS9</accession>
<sequence>MTQICSLFGLLLLLNGSLIAQSLSKQADRQFDQMAYAQAIDLYEQALTRSASLSESERRAAKIKLGYSYHQTHDTQNAERVYRDLLNEGEFGPDHAQCYLYYAQALASNGKYREAQSMYDKYTNVQPDDKRGQTFSKLYRDVTPLTSNTDSYKIEFLTLNTRKAEFSPMLYKGGLVFVSAGEPNGIKRVFNWNSTPYLDLFYLPEAKDLRGSSASRVGGSVPKASKRTKTVLVRSLGSDDYTTQTANDTRTIGFFGSNNINAGLGYTDEAVNPSDRFSQTLNTKYHEGPATFTQDGSRIIFTRNNYNNGKFRKSTDGVNKLKLYAATQTDGYWGKVEELPFNSDNYSTGHPALSPDDKLLYFASDRPGGFGGTDIYVAKWLGGTWSEPVNLGDKINTKGNELFPSVDEAGHLYMASDGQPGLGGLDMFYVQLSDDGQHVKSVRNLGEPLNSSQDDFGIITNADRKTGYFSSNRKNGGADDDVYRFTREGPMYPCRELTVSVFDADSKEPVANASVVVDNGGKNNEKQLKTDADGLMRLCLDADSDVKFLASREGYSDNKVGFSTRDLADDQPSRLAIPLSRSGGASATTASTVRGIVTSQADRMPIKGVNVVLVNMCNGALQQTMTGDDGRYEFTVQSDCDYSIEAIKNNMGTTGGKIAKDGWGSTDLVMFKKGDIIKIDNIYYDINKSNIRTDAALELDKVVELMMKYPSMKIEMRSHTDSRATAQYNNTLSANRAQAAVVYLKKKGIAAKRMVARGYGESLLLNDCKDGVNCPDDEHQQNRRTEIKILSLQ</sequence>
<dbReference type="AlphaFoldDB" id="A0A6M0ICS9"/>
<dbReference type="PRINTS" id="PR01021">
    <property type="entry name" value="OMPADOMAIN"/>
</dbReference>
<dbReference type="Gene3D" id="3.30.1330.60">
    <property type="entry name" value="OmpA-like domain"/>
    <property type="match status" value="1"/>
</dbReference>
<dbReference type="CDD" id="cd07185">
    <property type="entry name" value="OmpA_C-like"/>
    <property type="match status" value="1"/>
</dbReference>
<comment type="subcellular location">
    <subcellularLocation>
        <location evidence="1">Cell outer membrane</location>
    </subcellularLocation>
</comment>
<evidence type="ECO:0000256" key="1">
    <source>
        <dbReference type="ARBA" id="ARBA00004442"/>
    </source>
</evidence>
<dbReference type="PANTHER" id="PTHR30329:SF21">
    <property type="entry name" value="LIPOPROTEIN YIAD-RELATED"/>
    <property type="match status" value="1"/>
</dbReference>
<gene>
    <name evidence="8" type="ORF">GK091_03935</name>
</gene>
<evidence type="ECO:0000259" key="7">
    <source>
        <dbReference type="PROSITE" id="PS51123"/>
    </source>
</evidence>
<dbReference type="SUPFAM" id="SSF82171">
    <property type="entry name" value="DPP6 N-terminal domain-like"/>
    <property type="match status" value="1"/>
</dbReference>
<dbReference type="InterPro" id="IPR050330">
    <property type="entry name" value="Bact_OuterMem_StrucFunc"/>
</dbReference>
<dbReference type="InterPro" id="IPR006665">
    <property type="entry name" value="OmpA-like"/>
</dbReference>
<dbReference type="Gene3D" id="2.120.10.30">
    <property type="entry name" value="TolB, C-terminal domain"/>
    <property type="match status" value="1"/>
</dbReference>
<dbReference type="PROSITE" id="PS50005">
    <property type="entry name" value="TPR"/>
    <property type="match status" value="1"/>
</dbReference>
<dbReference type="Pfam" id="PF07676">
    <property type="entry name" value="PD40"/>
    <property type="match status" value="2"/>
</dbReference>
<organism evidence="8 9">
    <name type="scientific">Spirosoma agri</name>
    <dbReference type="NCBI Taxonomy" id="1987381"/>
    <lineage>
        <taxon>Bacteria</taxon>
        <taxon>Pseudomonadati</taxon>
        <taxon>Bacteroidota</taxon>
        <taxon>Cytophagia</taxon>
        <taxon>Cytophagales</taxon>
        <taxon>Cytophagaceae</taxon>
        <taxon>Spirosoma</taxon>
    </lineage>
</organism>
<keyword evidence="4" id="KW-0802">TPR repeat</keyword>
<evidence type="ECO:0000256" key="2">
    <source>
        <dbReference type="ARBA" id="ARBA00023136"/>
    </source>
</evidence>
<reference evidence="8 9" key="1">
    <citation type="submission" date="2020-02" db="EMBL/GenBank/DDBJ databases">
        <title>Draft genome sequence of two Spirosoma agri KCTC 52727 and Spirosoma terrae KCTC 52035.</title>
        <authorList>
            <person name="Rojas J."/>
            <person name="Ambika Manirajan B."/>
            <person name="Ratering S."/>
            <person name="Suarez C."/>
            <person name="Schnell S."/>
        </authorList>
    </citation>
    <scope>NUCLEOTIDE SEQUENCE [LARGE SCALE GENOMIC DNA]</scope>
    <source>
        <strain evidence="8 9">KCTC 52727</strain>
    </source>
</reference>
<keyword evidence="6" id="KW-0732">Signal</keyword>
<dbReference type="Pfam" id="PF00691">
    <property type="entry name" value="OmpA"/>
    <property type="match status" value="1"/>
</dbReference>
<dbReference type="InterPro" id="IPR011659">
    <property type="entry name" value="WD40"/>
</dbReference>
<evidence type="ECO:0000313" key="8">
    <source>
        <dbReference type="EMBL" id="NEU66019.1"/>
    </source>
</evidence>
<feature type="signal peptide" evidence="6">
    <location>
        <begin position="1"/>
        <end position="20"/>
    </location>
</feature>
<evidence type="ECO:0000256" key="3">
    <source>
        <dbReference type="ARBA" id="ARBA00023237"/>
    </source>
</evidence>
<evidence type="ECO:0000313" key="9">
    <source>
        <dbReference type="Proteomes" id="UP000477386"/>
    </source>
</evidence>
<dbReference type="RefSeq" id="WP_164035307.1">
    <property type="nucleotide sequence ID" value="NZ_JAAGNZ010000001.1"/>
</dbReference>
<protein>
    <submittedName>
        <fullName evidence="8">Tetratricopeptide repeat protein</fullName>
    </submittedName>
</protein>
<feature type="domain" description="OmpA-like" evidence="7">
    <location>
        <begin position="671"/>
        <end position="793"/>
    </location>
</feature>
<dbReference type="Gene3D" id="2.60.40.1120">
    <property type="entry name" value="Carboxypeptidase-like, regulatory domain"/>
    <property type="match status" value="1"/>
</dbReference>
<feature type="chain" id="PRO_5027073404" evidence="6">
    <location>
        <begin position="21"/>
        <end position="793"/>
    </location>
</feature>
<evidence type="ECO:0000256" key="6">
    <source>
        <dbReference type="SAM" id="SignalP"/>
    </source>
</evidence>
<keyword evidence="2 5" id="KW-0472">Membrane</keyword>
<dbReference type="GO" id="GO:0009279">
    <property type="term" value="C:cell outer membrane"/>
    <property type="evidence" value="ECO:0007669"/>
    <property type="project" value="UniProtKB-SubCell"/>
</dbReference>
<dbReference type="SUPFAM" id="SSF48452">
    <property type="entry name" value="TPR-like"/>
    <property type="match status" value="1"/>
</dbReference>
<keyword evidence="3" id="KW-0998">Cell outer membrane</keyword>
<dbReference type="Proteomes" id="UP000477386">
    <property type="component" value="Unassembled WGS sequence"/>
</dbReference>